<reference evidence="2 3" key="1">
    <citation type="journal article" date="2016" name="Fungal Biol.">
        <title>The genome of Xylona heveae provides a window into fungal endophytism.</title>
        <authorList>
            <person name="Gazis R."/>
            <person name="Kuo A."/>
            <person name="Riley R."/>
            <person name="LaButti K."/>
            <person name="Lipzen A."/>
            <person name="Lin J."/>
            <person name="Amirebrahimi M."/>
            <person name="Hesse C.N."/>
            <person name="Spatafora J.W."/>
            <person name="Henrissat B."/>
            <person name="Hainaut M."/>
            <person name="Grigoriev I.V."/>
            <person name="Hibbett D.S."/>
        </authorList>
    </citation>
    <scope>NUCLEOTIDE SEQUENCE [LARGE SCALE GENOMIC DNA]</scope>
    <source>
        <strain evidence="2 3">TC161</strain>
    </source>
</reference>
<evidence type="ECO:0000313" key="3">
    <source>
        <dbReference type="Proteomes" id="UP000076632"/>
    </source>
</evidence>
<evidence type="ECO:0008006" key="4">
    <source>
        <dbReference type="Google" id="ProtNLM"/>
    </source>
</evidence>
<evidence type="ECO:0000313" key="2">
    <source>
        <dbReference type="EMBL" id="KZF24514.1"/>
    </source>
</evidence>
<dbReference type="PANTHER" id="PTHR34365">
    <property type="entry name" value="ENOLASE (DUF1399)"/>
    <property type="match status" value="1"/>
</dbReference>
<dbReference type="EMBL" id="KV407456">
    <property type="protein sequence ID" value="KZF24514.1"/>
    <property type="molecule type" value="Genomic_DNA"/>
</dbReference>
<dbReference type="STRING" id="1328760.A0A165I7W7"/>
<dbReference type="OrthoDB" id="2684236at2759"/>
<feature type="region of interest" description="Disordered" evidence="1">
    <location>
        <begin position="1"/>
        <end position="43"/>
    </location>
</feature>
<dbReference type="Pfam" id="PF07173">
    <property type="entry name" value="GRDP-like"/>
    <property type="match status" value="1"/>
</dbReference>
<name>A0A165I7W7_XYLHT</name>
<dbReference type="RefSeq" id="XP_018190069.1">
    <property type="nucleotide sequence ID" value="XM_018332170.1"/>
</dbReference>
<keyword evidence="3" id="KW-1185">Reference proteome</keyword>
<evidence type="ECO:0000256" key="1">
    <source>
        <dbReference type="SAM" id="MobiDB-lite"/>
    </source>
</evidence>
<dbReference type="AlphaFoldDB" id="A0A165I7W7"/>
<proteinExistence type="predicted"/>
<sequence>MTQEKASLSEGVKGGGDVQAEPAEDAAPSYTPPPPGYSQTPPDLHLILDNLNLEDENAAKPTVDECIAHLKLLEAFYKLRETVSHTDGLFGIYDNLAPQAGDEKLRGPALAKIAEKRWSIYVARAADRFERWWDACVPASISGRTFPDPLAARLREEQLSPVSQFEKFPTLGARLKYSPDNLPPLDVLMVWHAYMLNPRNFFEDCVRFGKMDFWETGMPWEAVDSCIDSTSFTYTPSNAAIELFASRTSLAWDNLQDGPTKVFACPKCSTQVACLWTSWDRIRRPEDDPREDLTARFDTEALAGFAERSFTSTCPSCRLIFSHDILRLRKFGRDLQLLLRENIVMPGTILSRSGMPESASRVFGLATHPPLFPNRLLKADSVRGKLAALVDFAGTDANLMSIRTMNSVKNIISLALEDRKLCRQVSGRAVTKLAYKTERLAVRRMMSRYWDNSSVFALDLVGAVIRQGAFVEKMHQIDWLHSPALSVTIERLRVKYGRFFQIMTANPGKVAVPTLDVDLAWHTHQLSPPFYFTYSALTTRIFVDHDDKIVESDLSTYFEWTSKEYQKLFNEVYSECSCFYCESVRASHSNPISSLFKSSSSDPWEIFHNSSPAAKLDPSKTAHISAHSAVSPRDVKSSISKSDKSAQLATAYEKACKRARKKGRKEPVRDDYYWAWGYPMFFPVYYPYMADPCISNQSYACNPACMALTPGVPGNCANGSCGGAAAAGSCGSFAMGGCGGAGGACAGGGGGGGGCGGGGGGCGGGGGGGCGGGGC</sequence>
<dbReference type="OMA" id="YCEAIRA"/>
<protein>
    <recommendedName>
        <fullName evidence="4">Alpha-ketoglutarate-dependent sulfonate dioxygenase</fullName>
    </recommendedName>
</protein>
<dbReference type="GeneID" id="28897307"/>
<accession>A0A165I7W7</accession>
<dbReference type="InParanoid" id="A0A165I7W7"/>
<organism evidence="2 3">
    <name type="scientific">Xylona heveae (strain CBS 132557 / TC161)</name>
    <dbReference type="NCBI Taxonomy" id="1328760"/>
    <lineage>
        <taxon>Eukaryota</taxon>
        <taxon>Fungi</taxon>
        <taxon>Dikarya</taxon>
        <taxon>Ascomycota</taxon>
        <taxon>Pezizomycotina</taxon>
        <taxon>Xylonomycetes</taxon>
        <taxon>Xylonales</taxon>
        <taxon>Xylonaceae</taxon>
        <taxon>Xylona</taxon>
    </lineage>
</organism>
<dbReference type="Proteomes" id="UP000076632">
    <property type="component" value="Unassembled WGS sequence"/>
</dbReference>
<gene>
    <name evidence="2" type="ORF">L228DRAFT_245470</name>
</gene>
<dbReference type="PANTHER" id="PTHR34365:SF7">
    <property type="entry name" value="GLYCINE-RICH DOMAIN-CONTAINING PROTEIN 1"/>
    <property type="match status" value="1"/>
</dbReference>
<dbReference type="InterPro" id="IPR009836">
    <property type="entry name" value="GRDP-like"/>
</dbReference>